<reference evidence="1" key="1">
    <citation type="submission" date="2014-11" db="EMBL/GenBank/DDBJ databases">
        <authorList>
            <person name="Amaro Gonzalez C."/>
        </authorList>
    </citation>
    <scope>NUCLEOTIDE SEQUENCE</scope>
</reference>
<dbReference type="EMBL" id="GBXM01086913">
    <property type="protein sequence ID" value="JAH21664.1"/>
    <property type="molecule type" value="Transcribed_RNA"/>
</dbReference>
<dbReference type="AlphaFoldDB" id="A0A0E9QXR6"/>
<reference evidence="1" key="2">
    <citation type="journal article" date="2015" name="Fish Shellfish Immunol.">
        <title>Early steps in the European eel (Anguilla anguilla)-Vibrio vulnificus interaction in the gills: Role of the RtxA13 toxin.</title>
        <authorList>
            <person name="Callol A."/>
            <person name="Pajuelo D."/>
            <person name="Ebbesson L."/>
            <person name="Teles M."/>
            <person name="MacKenzie S."/>
            <person name="Amaro C."/>
        </authorList>
    </citation>
    <scope>NUCLEOTIDE SEQUENCE</scope>
</reference>
<name>A0A0E9QXR6_ANGAN</name>
<sequence>MVELWYTISSKRSTLKQVSPSVIYNSLLMLLFSKQTNNKIRLVCHVRFDSTCPVALVTVWTVCL</sequence>
<organism evidence="1">
    <name type="scientific">Anguilla anguilla</name>
    <name type="common">European freshwater eel</name>
    <name type="synonym">Muraena anguilla</name>
    <dbReference type="NCBI Taxonomy" id="7936"/>
    <lineage>
        <taxon>Eukaryota</taxon>
        <taxon>Metazoa</taxon>
        <taxon>Chordata</taxon>
        <taxon>Craniata</taxon>
        <taxon>Vertebrata</taxon>
        <taxon>Euteleostomi</taxon>
        <taxon>Actinopterygii</taxon>
        <taxon>Neopterygii</taxon>
        <taxon>Teleostei</taxon>
        <taxon>Anguilliformes</taxon>
        <taxon>Anguillidae</taxon>
        <taxon>Anguilla</taxon>
    </lineage>
</organism>
<protein>
    <submittedName>
        <fullName evidence="1">Uncharacterized protein</fullName>
    </submittedName>
</protein>
<evidence type="ECO:0000313" key="1">
    <source>
        <dbReference type="EMBL" id="JAH21664.1"/>
    </source>
</evidence>
<accession>A0A0E9QXR6</accession>
<proteinExistence type="predicted"/>